<evidence type="ECO:0000256" key="1">
    <source>
        <dbReference type="ARBA" id="ARBA00001974"/>
    </source>
</evidence>
<dbReference type="Pfam" id="PF07992">
    <property type="entry name" value="Pyr_redox_2"/>
    <property type="match status" value="1"/>
</dbReference>
<dbReference type="PANTHER" id="PTHR42913">
    <property type="entry name" value="APOPTOSIS-INDUCING FACTOR 1"/>
    <property type="match status" value="1"/>
</dbReference>
<dbReference type="PANTHER" id="PTHR42913:SF3">
    <property type="entry name" value="64 KDA MITOCHONDRIAL NADH DEHYDROGENASE (EUROFUNG)"/>
    <property type="match status" value="1"/>
</dbReference>
<dbReference type="PRINTS" id="PR00469">
    <property type="entry name" value="PNDRDTASEII"/>
</dbReference>
<protein>
    <submittedName>
        <fullName evidence="7">FAD-dependent oxidoreductase</fullName>
    </submittedName>
</protein>
<gene>
    <name evidence="7" type="ORF">HGA10_20670</name>
</gene>
<name>A0A846W9F5_9NOCA</name>
<reference evidence="7 8" key="1">
    <citation type="submission" date="2020-04" db="EMBL/GenBank/DDBJ databases">
        <title>MicrobeNet Type strains.</title>
        <authorList>
            <person name="Nicholson A.C."/>
        </authorList>
    </citation>
    <scope>NUCLEOTIDE SEQUENCE [LARGE SCALE GENOMIC DNA]</scope>
    <source>
        <strain evidence="7 8">DSM 44960</strain>
    </source>
</reference>
<keyword evidence="4" id="KW-0274">FAD</keyword>
<dbReference type="PRINTS" id="PR00368">
    <property type="entry name" value="FADPNR"/>
</dbReference>
<proteinExistence type="inferred from homology"/>
<evidence type="ECO:0000259" key="6">
    <source>
        <dbReference type="Pfam" id="PF07992"/>
    </source>
</evidence>
<dbReference type="RefSeq" id="WP_067636151.1">
    <property type="nucleotide sequence ID" value="NZ_JAAXOM010000005.1"/>
</dbReference>
<evidence type="ECO:0000256" key="3">
    <source>
        <dbReference type="ARBA" id="ARBA00022630"/>
    </source>
</evidence>
<evidence type="ECO:0000256" key="5">
    <source>
        <dbReference type="ARBA" id="ARBA00023002"/>
    </source>
</evidence>
<comment type="similarity">
    <text evidence="2">Belongs to the NADH dehydrogenase family.</text>
</comment>
<evidence type="ECO:0000256" key="2">
    <source>
        <dbReference type="ARBA" id="ARBA00005272"/>
    </source>
</evidence>
<dbReference type="Gene3D" id="3.50.50.100">
    <property type="match status" value="1"/>
</dbReference>
<dbReference type="Proteomes" id="UP000572007">
    <property type="component" value="Unassembled WGS sequence"/>
</dbReference>
<comment type="cofactor">
    <cofactor evidence="1">
        <name>FAD</name>
        <dbReference type="ChEBI" id="CHEBI:57692"/>
    </cofactor>
</comment>
<evidence type="ECO:0000256" key="4">
    <source>
        <dbReference type="ARBA" id="ARBA00022827"/>
    </source>
</evidence>
<organism evidence="7 8">
    <name type="scientific">Nocardia coubleae</name>
    <dbReference type="NCBI Taxonomy" id="356147"/>
    <lineage>
        <taxon>Bacteria</taxon>
        <taxon>Bacillati</taxon>
        <taxon>Actinomycetota</taxon>
        <taxon>Actinomycetes</taxon>
        <taxon>Mycobacteriales</taxon>
        <taxon>Nocardiaceae</taxon>
        <taxon>Nocardia</taxon>
    </lineage>
</organism>
<dbReference type="InterPro" id="IPR036188">
    <property type="entry name" value="FAD/NAD-bd_sf"/>
</dbReference>
<keyword evidence="3" id="KW-0285">Flavoprotein</keyword>
<comment type="caution">
    <text evidence="7">The sequence shown here is derived from an EMBL/GenBank/DDBJ whole genome shotgun (WGS) entry which is preliminary data.</text>
</comment>
<keyword evidence="8" id="KW-1185">Reference proteome</keyword>
<accession>A0A846W9F5</accession>
<dbReference type="InterPro" id="IPR023753">
    <property type="entry name" value="FAD/NAD-binding_dom"/>
</dbReference>
<keyword evidence="5" id="KW-0560">Oxidoreductase</keyword>
<dbReference type="InterPro" id="IPR051169">
    <property type="entry name" value="NADH-Q_oxidoreductase"/>
</dbReference>
<sequence>MKADVVVLGGGYAGISAAKRLARHPGVRVTLLNPGTDFVERIRLHQYIAGTHRAHRPLRSVLPDTVRIVTATAQVIDARHHHVRTDSGDEIGYDHLVYAPGSHTDDTGIAGAAEHAVSLGTRAEADRARLRLADLPACATVTVIGGGLTGIETAAELAETGAVRVRLVTGELGHSLSAQGRVRARTALAALGVTVVDQVAVTAIAQDKITLADGTVLDADLAITTTAFAPSDLARSSGLEVDAAGAMLVDDTLVSTTSPNIVGAGDAVALGTNPLRMSCQAAVPCGVHAAETVLRVLAGREPKPLRRKYIGQSVSLGRRDALIQFSDLTDRPLPAVLTGRTAALLKEQVCRATLRGGQLGPLRTSWTW</sequence>
<evidence type="ECO:0000313" key="7">
    <source>
        <dbReference type="EMBL" id="NKX89705.1"/>
    </source>
</evidence>
<dbReference type="AlphaFoldDB" id="A0A846W9F5"/>
<dbReference type="GO" id="GO:0003955">
    <property type="term" value="F:NAD(P)H dehydrogenase (quinone) activity"/>
    <property type="evidence" value="ECO:0007669"/>
    <property type="project" value="TreeGrafter"/>
</dbReference>
<feature type="domain" description="FAD/NAD(P)-binding" evidence="6">
    <location>
        <begin position="4"/>
        <end position="283"/>
    </location>
</feature>
<dbReference type="EMBL" id="JAAXOM010000005">
    <property type="protein sequence ID" value="NKX89705.1"/>
    <property type="molecule type" value="Genomic_DNA"/>
</dbReference>
<dbReference type="SUPFAM" id="SSF51905">
    <property type="entry name" value="FAD/NAD(P)-binding domain"/>
    <property type="match status" value="1"/>
</dbReference>
<dbReference type="GO" id="GO:0019646">
    <property type="term" value="P:aerobic electron transport chain"/>
    <property type="evidence" value="ECO:0007669"/>
    <property type="project" value="TreeGrafter"/>
</dbReference>
<evidence type="ECO:0000313" key="8">
    <source>
        <dbReference type="Proteomes" id="UP000572007"/>
    </source>
</evidence>